<dbReference type="Pfam" id="PF13436">
    <property type="entry name" value="Gly-zipper_OmpA"/>
    <property type="match status" value="1"/>
</dbReference>
<dbReference type="AlphaFoldDB" id="A0A1I7DMJ9"/>
<gene>
    <name evidence="2" type="ORF">SAMN05192563_1010223</name>
</gene>
<protein>
    <submittedName>
        <fullName evidence="2">Glycine-zipper containing OmpA-like membrane domain-containing protein</fullName>
    </submittedName>
</protein>
<evidence type="ECO:0000313" key="3">
    <source>
        <dbReference type="Proteomes" id="UP000198844"/>
    </source>
</evidence>
<dbReference type="PROSITE" id="PS51257">
    <property type="entry name" value="PROKAR_LIPOPROTEIN"/>
    <property type="match status" value="1"/>
</dbReference>
<accession>A0A1I7DMJ9</accession>
<proteinExistence type="predicted"/>
<dbReference type="InterPro" id="IPR025693">
    <property type="entry name" value="Gly-zipper_OmpA-like_dom"/>
</dbReference>
<reference evidence="2 3" key="1">
    <citation type="submission" date="2016-10" db="EMBL/GenBank/DDBJ databases">
        <authorList>
            <person name="de Groot N.N."/>
        </authorList>
    </citation>
    <scope>NUCLEOTIDE SEQUENCE [LARGE SCALE GENOMIC DNA]</scope>
    <source>
        <strain evidence="2 3">LMG 27731</strain>
    </source>
</reference>
<dbReference type="Proteomes" id="UP000198844">
    <property type="component" value="Unassembled WGS sequence"/>
</dbReference>
<sequence>MSLKRTNMISSTKSISLAIPAAVVALALGGCAVMPPSGPSVVALPRSGEPLGQFQQDDYACRDYANRSTDPNAAAQAATTNSVNSAALGTLGGAAVGALIGAAAGNAGAGAAIGAGSGLLIGGANGANGAQYSAAGLQARYDASYAQCMTSKGNTISQPPQPAYYAPQPAYYAPQPYYYAPPPRYVAPPPVMYAPYPYY</sequence>
<evidence type="ECO:0000259" key="1">
    <source>
        <dbReference type="Pfam" id="PF13436"/>
    </source>
</evidence>
<name>A0A1I7DMJ9_9BURK</name>
<dbReference type="EMBL" id="FPBH01000010">
    <property type="protein sequence ID" value="SFU12855.1"/>
    <property type="molecule type" value="Genomic_DNA"/>
</dbReference>
<organism evidence="2 3">
    <name type="scientific">Paraburkholderia aspalathi</name>
    <dbReference type="NCBI Taxonomy" id="1324617"/>
    <lineage>
        <taxon>Bacteria</taxon>
        <taxon>Pseudomonadati</taxon>
        <taxon>Pseudomonadota</taxon>
        <taxon>Betaproteobacteria</taxon>
        <taxon>Burkholderiales</taxon>
        <taxon>Burkholderiaceae</taxon>
        <taxon>Paraburkholderia</taxon>
    </lineage>
</organism>
<evidence type="ECO:0000313" key="2">
    <source>
        <dbReference type="EMBL" id="SFU12855.1"/>
    </source>
</evidence>
<feature type="domain" description="Glycine-zipper-containing OmpA-like membrane" evidence="1">
    <location>
        <begin position="83"/>
        <end position="125"/>
    </location>
</feature>